<evidence type="ECO:0000256" key="4">
    <source>
        <dbReference type="ARBA" id="ARBA00022840"/>
    </source>
</evidence>
<dbReference type="GO" id="GO:0005524">
    <property type="term" value="F:ATP binding"/>
    <property type="evidence" value="ECO:0007669"/>
    <property type="project" value="UniProtKB-KW"/>
</dbReference>
<reference evidence="7" key="1">
    <citation type="submission" date="2021-02" db="EMBL/GenBank/DDBJ databases">
        <authorList>
            <person name="Nowell W R."/>
        </authorList>
    </citation>
    <scope>NUCLEOTIDE SEQUENCE</scope>
</reference>
<dbReference type="GO" id="GO:0043139">
    <property type="term" value="F:5'-3' DNA helicase activity"/>
    <property type="evidence" value="ECO:0007669"/>
    <property type="project" value="TreeGrafter"/>
</dbReference>
<dbReference type="Pfam" id="PF13087">
    <property type="entry name" value="AAA_12"/>
    <property type="match status" value="1"/>
</dbReference>
<dbReference type="InterPro" id="IPR027417">
    <property type="entry name" value="P-loop_NTPase"/>
</dbReference>
<gene>
    <name evidence="7" type="ORF">CJN711_LOCUS29997</name>
    <name evidence="8" type="ORF">MBJ925_LOCUS16820</name>
</gene>
<evidence type="ECO:0000256" key="5">
    <source>
        <dbReference type="SAM" id="MobiDB-lite"/>
    </source>
</evidence>
<keyword evidence="3" id="KW-0347">Helicase</keyword>
<comment type="caution">
    <text evidence="7">The sequence shown here is derived from an EMBL/GenBank/DDBJ whole genome shotgun (WGS) entry which is preliminary data.</text>
</comment>
<evidence type="ECO:0000256" key="2">
    <source>
        <dbReference type="ARBA" id="ARBA00022801"/>
    </source>
</evidence>
<feature type="region of interest" description="Disordered" evidence="5">
    <location>
        <begin position="242"/>
        <end position="272"/>
    </location>
</feature>
<accession>A0A815WFK5</accession>
<dbReference type="GO" id="GO:0005694">
    <property type="term" value="C:chromosome"/>
    <property type="evidence" value="ECO:0007669"/>
    <property type="project" value="UniProtKB-ARBA"/>
</dbReference>
<dbReference type="InterPro" id="IPR041679">
    <property type="entry name" value="DNA2/NAM7-like_C"/>
</dbReference>
<dbReference type="AlphaFoldDB" id="A0A815WFK5"/>
<organism evidence="7 9">
    <name type="scientific">Rotaria magnacalcarata</name>
    <dbReference type="NCBI Taxonomy" id="392030"/>
    <lineage>
        <taxon>Eukaryota</taxon>
        <taxon>Metazoa</taxon>
        <taxon>Spiralia</taxon>
        <taxon>Gnathifera</taxon>
        <taxon>Rotifera</taxon>
        <taxon>Eurotatoria</taxon>
        <taxon>Bdelloidea</taxon>
        <taxon>Philodinida</taxon>
        <taxon>Philodinidae</taxon>
        <taxon>Rotaria</taxon>
    </lineage>
</organism>
<keyword evidence="2" id="KW-0378">Hydrolase</keyword>
<evidence type="ECO:0000259" key="6">
    <source>
        <dbReference type="Pfam" id="PF13087"/>
    </source>
</evidence>
<proteinExistence type="predicted"/>
<dbReference type="Proteomes" id="UP000663855">
    <property type="component" value="Unassembled WGS sequence"/>
</dbReference>
<evidence type="ECO:0000256" key="3">
    <source>
        <dbReference type="ARBA" id="ARBA00022806"/>
    </source>
</evidence>
<feature type="domain" description="DNA2/NAM7 helicase-like C-terminal" evidence="6">
    <location>
        <begin position="14"/>
        <end position="207"/>
    </location>
</feature>
<dbReference type="FunFam" id="3.40.50.300:FF:000326">
    <property type="entry name" value="P-loop containing nucleoside triphosphate hydrolase"/>
    <property type="match status" value="1"/>
</dbReference>
<dbReference type="Gene3D" id="3.40.50.300">
    <property type="entry name" value="P-loop containing nucleotide triphosphate hydrolases"/>
    <property type="match status" value="1"/>
</dbReference>
<evidence type="ECO:0000313" key="7">
    <source>
        <dbReference type="EMBL" id="CAF1545281.1"/>
    </source>
</evidence>
<dbReference type="EMBL" id="CAJNRE010008247">
    <property type="protein sequence ID" value="CAF2071612.1"/>
    <property type="molecule type" value="Genomic_DNA"/>
</dbReference>
<name>A0A815WFK5_9BILA</name>
<keyword evidence="1" id="KW-0547">Nucleotide-binding</keyword>
<dbReference type="GO" id="GO:0016787">
    <property type="term" value="F:hydrolase activity"/>
    <property type="evidence" value="ECO:0007669"/>
    <property type="project" value="UniProtKB-KW"/>
</dbReference>
<evidence type="ECO:0000313" key="8">
    <source>
        <dbReference type="EMBL" id="CAF2071612.1"/>
    </source>
</evidence>
<sequence length="272" mass="31295">LPPIIKMAEAKPLLERSFFQRALENLNINSIMLDTQYRMHPALIDFPSKIFYDDALKTGIKPEQRPTPQEINFINKQIPLMFVDVDEGYERIHGSNIFNKEEAELVCQTIQTLLPTRQPNLSPIDIGVITPYARQVKEIVEKLSAMKVPKGVEIRTVDGFQGREKNVVLISLVRSNNDNEIGFLINEQRMNVLLTRAKCAMIVFGNKRTLMANSLWKLWIEGVPNVSSTRFVNECLTKQNQITDQHQSSSRKETKPYTNNKKPSNYRKTYSK</sequence>
<feature type="non-terminal residue" evidence="7">
    <location>
        <position position="1"/>
    </location>
</feature>
<evidence type="ECO:0000256" key="1">
    <source>
        <dbReference type="ARBA" id="ARBA00022741"/>
    </source>
</evidence>
<dbReference type="CDD" id="cd18808">
    <property type="entry name" value="SF1_C_Upf1"/>
    <property type="match status" value="1"/>
</dbReference>
<feature type="compositionally biased region" description="Polar residues" evidence="5">
    <location>
        <begin position="256"/>
        <end position="272"/>
    </location>
</feature>
<keyword evidence="4" id="KW-0067">ATP-binding</keyword>
<protein>
    <recommendedName>
        <fullName evidence="6">DNA2/NAM7 helicase-like C-terminal domain-containing protein</fullName>
    </recommendedName>
</protein>
<evidence type="ECO:0000313" key="9">
    <source>
        <dbReference type="Proteomes" id="UP000663855"/>
    </source>
</evidence>
<dbReference type="PANTHER" id="PTHR43788:SF13">
    <property type="entry name" value="REGULATOR OF NONSENSE TRANSCRIPTS 1"/>
    <property type="match status" value="1"/>
</dbReference>
<dbReference type="Proteomes" id="UP000663824">
    <property type="component" value="Unassembled WGS sequence"/>
</dbReference>
<dbReference type="EMBL" id="CAJNOV010014259">
    <property type="protein sequence ID" value="CAF1545281.1"/>
    <property type="molecule type" value="Genomic_DNA"/>
</dbReference>
<dbReference type="InterPro" id="IPR050534">
    <property type="entry name" value="Coronavir_polyprotein_1ab"/>
</dbReference>
<dbReference type="InterPro" id="IPR047187">
    <property type="entry name" value="SF1_C_Upf1"/>
</dbReference>
<dbReference type="PANTHER" id="PTHR43788">
    <property type="entry name" value="DNA2/NAM7 HELICASE FAMILY MEMBER"/>
    <property type="match status" value="1"/>
</dbReference>
<dbReference type="SUPFAM" id="SSF52540">
    <property type="entry name" value="P-loop containing nucleoside triphosphate hydrolases"/>
    <property type="match status" value="1"/>
</dbReference>